<evidence type="ECO:0000313" key="2">
    <source>
        <dbReference type="EMBL" id="MBD2768990.1"/>
    </source>
</evidence>
<organism evidence="2 3">
    <name type="scientific">Hymenobacter montanus</name>
    <dbReference type="NCBI Taxonomy" id="2771359"/>
    <lineage>
        <taxon>Bacteria</taxon>
        <taxon>Pseudomonadati</taxon>
        <taxon>Bacteroidota</taxon>
        <taxon>Cytophagia</taxon>
        <taxon>Cytophagales</taxon>
        <taxon>Hymenobacteraceae</taxon>
        <taxon>Hymenobacter</taxon>
    </lineage>
</organism>
<accession>A0A927BEW9</accession>
<sequence length="536" mass="58831">MPGPAALSGFFFRRVWCAGVVLLAACSESGRSGPPAPRWAADSTTVQLAAGPHYARGAGWRFFWGTHYRALWATPITAPVLRLATAVPGGLTPLQAGGSYQSRTLRLRSPTGREFVLRSVDKDASLALPAGLTRRVLGRLMKDQTSATQPYGAYVAAELAAAAGVYHTNPRLVYMPDDPGLGPFRARFANALYLLEERAEGDQRAAACFGHSPAVVNTARMLRDISQRSRARVVARAYLRARLLDMWLGDWSRREDQWRWASFPQAGGVSYQPIPRDRDQAFFLFDDGLITRLVAWFVPKYHSFHATIRPGTVYGLTTTARALDRTLLSTLTADDYRQEADSLRRRLTDAVIAHALTAGPAETRAAVGARFGPLLRARREQLPGVAQQYYEILAKEARLVGTDQAERFVVSGSGPGQVRVKILACRPAQADSLLAERVYDRKTTTRINLYGLAGNDIFELLPPLNTGISVGLYDGAGHDLVLNRATSAASVADVTWYQNPDNQRPSKAGQVTSQPDRQPELTSNSAAWLKRYNLHD</sequence>
<comment type="caution">
    <text evidence="2">The sequence shown here is derived from an EMBL/GenBank/DDBJ whole genome shotgun (WGS) entry which is preliminary data.</text>
</comment>
<feature type="region of interest" description="Disordered" evidence="1">
    <location>
        <begin position="498"/>
        <end position="522"/>
    </location>
</feature>
<evidence type="ECO:0000313" key="3">
    <source>
        <dbReference type="Proteomes" id="UP000612233"/>
    </source>
</evidence>
<dbReference type="AlphaFoldDB" id="A0A927BEW9"/>
<evidence type="ECO:0000256" key="1">
    <source>
        <dbReference type="SAM" id="MobiDB-lite"/>
    </source>
</evidence>
<dbReference type="RefSeq" id="WP_191005799.1">
    <property type="nucleotide sequence ID" value="NZ_JACXAD010000015.1"/>
</dbReference>
<protein>
    <submittedName>
        <fullName evidence="2">Uncharacterized protein</fullName>
    </submittedName>
</protein>
<dbReference type="EMBL" id="JACXAD010000015">
    <property type="protein sequence ID" value="MBD2768990.1"/>
    <property type="molecule type" value="Genomic_DNA"/>
</dbReference>
<dbReference type="Proteomes" id="UP000612233">
    <property type="component" value="Unassembled WGS sequence"/>
</dbReference>
<gene>
    <name evidence="2" type="ORF">IC235_13945</name>
</gene>
<proteinExistence type="predicted"/>
<reference evidence="2" key="1">
    <citation type="submission" date="2020-09" db="EMBL/GenBank/DDBJ databases">
        <authorList>
            <person name="Kim M.K."/>
        </authorList>
    </citation>
    <scope>NUCLEOTIDE SEQUENCE</scope>
    <source>
        <strain evidence="2">BT664</strain>
    </source>
</reference>
<name>A0A927BEW9_9BACT</name>
<keyword evidence="3" id="KW-1185">Reference proteome</keyword>